<organism evidence="2 3">
    <name type="scientific">Trypanosoma rangeli SC58</name>
    <dbReference type="NCBI Taxonomy" id="429131"/>
    <lineage>
        <taxon>Eukaryota</taxon>
        <taxon>Discoba</taxon>
        <taxon>Euglenozoa</taxon>
        <taxon>Kinetoplastea</taxon>
        <taxon>Metakinetoplastina</taxon>
        <taxon>Trypanosomatida</taxon>
        <taxon>Trypanosomatidae</taxon>
        <taxon>Trypanosoma</taxon>
        <taxon>Herpetosoma</taxon>
    </lineage>
</organism>
<feature type="region of interest" description="Disordered" evidence="1">
    <location>
        <begin position="827"/>
        <end position="864"/>
    </location>
</feature>
<evidence type="ECO:0000313" key="3">
    <source>
        <dbReference type="Proteomes" id="UP000031737"/>
    </source>
</evidence>
<dbReference type="VEuPathDB" id="TriTrypDB:TRSC58_06997"/>
<accession>A0A061IWF2</accession>
<gene>
    <name evidence="2" type="ORF">TRSC58_06997</name>
</gene>
<feature type="region of interest" description="Disordered" evidence="1">
    <location>
        <begin position="615"/>
        <end position="637"/>
    </location>
</feature>
<evidence type="ECO:0000313" key="2">
    <source>
        <dbReference type="EMBL" id="ESL05357.1"/>
    </source>
</evidence>
<name>A0A061IWF2_TRYRA</name>
<reference evidence="2 3" key="1">
    <citation type="submission" date="2013-07" db="EMBL/GenBank/DDBJ databases">
        <authorList>
            <person name="Stoco P.H."/>
            <person name="Wagner G."/>
            <person name="Gerber A."/>
            <person name="Zaha A."/>
            <person name="Thompson C."/>
            <person name="Bartholomeu D.C."/>
            <person name="Luckemeyer D.D."/>
            <person name="Bahia D."/>
            <person name="Loreto E."/>
            <person name="Prestes E.B."/>
            <person name="Lima F.M."/>
            <person name="Rodrigues-Luiz G."/>
            <person name="Vallejo G.A."/>
            <person name="Filho J.F."/>
            <person name="Monteiro K.M."/>
            <person name="Tyler K.M."/>
            <person name="de Almeida L.G."/>
            <person name="Ortiz M.F."/>
            <person name="Siervo M.A."/>
            <person name="de Moraes M.H."/>
            <person name="Cunha O.L."/>
            <person name="Mendonca-Neto R."/>
            <person name="Silva R."/>
            <person name="Teixeira S.M."/>
            <person name="Murta S.M."/>
            <person name="Sincero T.C."/>
            <person name="Mendes T.A."/>
            <person name="Urmenyi T.P."/>
            <person name="Silva V.G."/>
            <person name="da Rocha W.D."/>
            <person name="Andersson B."/>
            <person name="Romanha A.J."/>
            <person name="Steindel M."/>
            <person name="de Vasconcelos A.T."/>
            <person name="Grisard E.C."/>
        </authorList>
    </citation>
    <scope>NUCLEOTIDE SEQUENCE [LARGE SCALE GENOMIC DNA]</scope>
    <source>
        <strain evidence="2 3">SC58</strain>
    </source>
</reference>
<dbReference type="AlphaFoldDB" id="A0A061IWF2"/>
<sequence length="885" mass="91767">MPAVEMTCKSRGMRSCTHVEADGEAVEQAEGGGGWWPAVAADEEGCLPSLKAGIGDCELLATVRRALCAADSLASFSGAMACSGSEVQGDAASPFSNSGSEDMRASSVYLQAILAAVVTLAESQHIDLENAVRSRVRSLALHEQTLLGRLGAAGRHPPTAAGVEDDDATPGDRAEHTKHTHPRRAQEGEQRQHAAPYVERSDAASAKATVNVMPDDARMSHACDGSDSAPQNHLENRSAERHPCSDDDLFLAVKVMAAALGVEVSGGPEDVQVTSASTVSPHTSGMPLVEAEIFHRPASLPCVAGVTGTVASQSVDAESQAQYRLEGLYPRPMQPTTAAAADSHSGAAPIPHTAAVWVSQTPPQPPHAMRKDGVEEAWRISTRHCEAILPTESAHAVTSHCALHVCDQAADGEEDDKGVAFVSVASVTDGLNAYTATTGTSVMRAAEVSADASLERGLAVTSGSERGGVAPISTVAGGSAASETLFDQEAHSTVARLQEAASTGCLVASLSRLPPKPSAWPLCPRRTRYTSVLSTAGWLMHEARPDTIANSVASLPMRLGHNPGAFSPPENVAAAHVAYDPHQSAELGSPRHARPNLFCSGEAAASSWTLPLSLGSDTAGEGAQKQEDDAADVSQVDSGTSMELTVGVMSLLPVSATTSPLAKKGNLQLQLQQQCEASATSAVTVNVSPFLPCEESTPSFRWSEEAAAPTTTTTVTAMTTNAVVTSVLCPAVPSALSATGHVDEGSNLDLAVPRNTAAGEEGAALVEGDCSCTTSQEVEGVCDVTATTPTLSSRTHAPPSTPLQDGSRATANIATVVSESCRSSISIGVTTEDADSAQPMPPTEAERSEPPQQTSLWEENEQHARSSGVVFPYGLLLLQQLLQEE</sequence>
<keyword evidence="3" id="KW-1185">Reference proteome</keyword>
<comment type="caution">
    <text evidence="2">The sequence shown here is derived from an EMBL/GenBank/DDBJ whole genome shotgun (WGS) entry which is preliminary data.</text>
</comment>
<dbReference type="Proteomes" id="UP000031737">
    <property type="component" value="Unassembled WGS sequence"/>
</dbReference>
<feature type="region of interest" description="Disordered" evidence="1">
    <location>
        <begin position="150"/>
        <end position="241"/>
    </location>
</feature>
<proteinExistence type="predicted"/>
<evidence type="ECO:0000256" key="1">
    <source>
        <dbReference type="SAM" id="MobiDB-lite"/>
    </source>
</evidence>
<dbReference type="EMBL" id="AUPL01006997">
    <property type="protein sequence ID" value="ESL05357.1"/>
    <property type="molecule type" value="Genomic_DNA"/>
</dbReference>
<dbReference type="OrthoDB" id="247953at2759"/>
<protein>
    <submittedName>
        <fullName evidence="2">Uncharacterized protein</fullName>
    </submittedName>
</protein>